<dbReference type="AlphaFoldDB" id="A0A5M8QPL6"/>
<keyword evidence="1" id="KW-1133">Transmembrane helix</keyword>
<reference evidence="3 5" key="3">
    <citation type="submission" date="2024-08" db="EMBL/GenBank/DDBJ databases">
        <authorList>
            <person name="Wei W."/>
        </authorList>
    </citation>
    <scope>NUCLEOTIDE SEQUENCE [LARGE SCALE GENOMIC DNA]</scope>
    <source>
        <strain evidence="3 5">XU2</strain>
    </source>
</reference>
<keyword evidence="1" id="KW-0812">Transmembrane</keyword>
<keyword evidence="5" id="KW-1185">Reference proteome</keyword>
<evidence type="ECO:0000313" key="3">
    <source>
        <dbReference type="EMBL" id="MFA1773367.1"/>
    </source>
</evidence>
<feature type="transmembrane region" description="Helical" evidence="1">
    <location>
        <begin position="34"/>
        <end position="53"/>
    </location>
</feature>
<reference evidence="2 4" key="2">
    <citation type="submission" date="2019-09" db="EMBL/GenBank/DDBJ databases">
        <title>A bacterium isolated from glacier soil.</title>
        <authorList>
            <person name="Liu Q."/>
        </authorList>
    </citation>
    <scope>NUCLEOTIDE SEQUENCE [LARGE SCALE GENOMIC DNA]</scope>
    <source>
        <strain evidence="2 4">MDT1-10-3</strain>
    </source>
</reference>
<dbReference type="Proteomes" id="UP001570846">
    <property type="component" value="Unassembled WGS sequence"/>
</dbReference>
<comment type="caution">
    <text evidence="2">The sequence shown here is derived from an EMBL/GenBank/DDBJ whole genome shotgun (WGS) entry which is preliminary data.</text>
</comment>
<reference evidence="2 4" key="1">
    <citation type="submission" date="2019-07" db="EMBL/GenBank/DDBJ databases">
        <authorList>
            <person name="Qu J.-H."/>
        </authorList>
    </citation>
    <scope>NUCLEOTIDE SEQUENCE [LARGE SCALE GENOMIC DNA]</scope>
    <source>
        <strain evidence="2 4">MDT1-10-3</strain>
    </source>
</reference>
<evidence type="ECO:0000313" key="2">
    <source>
        <dbReference type="EMBL" id="KAA6438115.1"/>
    </source>
</evidence>
<feature type="transmembrane region" description="Helical" evidence="1">
    <location>
        <begin position="65"/>
        <end position="83"/>
    </location>
</feature>
<name>A0A5M8QPL6_9BACT</name>
<sequence>MRKSIFTNSVFYWAIVLLLSVLLLWNLFSVVAYAHFLGLLPLAIQGVLLTLIFKKHEYARNGLKMWAIVFLLVSSGLRLFGSLLGSLLDGFIDNLAFYITNVVSILIGIGIVDYTNKTVKIEMVIDEYEANESYSS</sequence>
<evidence type="ECO:0000313" key="4">
    <source>
        <dbReference type="Proteomes" id="UP000323866"/>
    </source>
</evidence>
<proteinExistence type="predicted"/>
<dbReference type="EMBL" id="JBGOGF010000012">
    <property type="protein sequence ID" value="MFA1773367.1"/>
    <property type="molecule type" value="Genomic_DNA"/>
</dbReference>
<dbReference type="OrthoDB" id="1454532at2"/>
<feature type="transmembrane region" description="Helical" evidence="1">
    <location>
        <begin position="10"/>
        <end position="28"/>
    </location>
</feature>
<gene>
    <name evidence="3" type="ORF">ACD591_18855</name>
    <name evidence="2" type="ORF">FOE74_00295</name>
</gene>
<evidence type="ECO:0000313" key="5">
    <source>
        <dbReference type="Proteomes" id="UP001570846"/>
    </source>
</evidence>
<accession>A0A5M8QPL6</accession>
<dbReference type="Proteomes" id="UP000323866">
    <property type="component" value="Unassembled WGS sequence"/>
</dbReference>
<evidence type="ECO:0000256" key="1">
    <source>
        <dbReference type="SAM" id="Phobius"/>
    </source>
</evidence>
<keyword evidence="1" id="KW-0472">Membrane</keyword>
<protein>
    <submittedName>
        <fullName evidence="2">Uncharacterized protein</fullName>
    </submittedName>
</protein>
<feature type="transmembrane region" description="Helical" evidence="1">
    <location>
        <begin position="95"/>
        <end position="114"/>
    </location>
</feature>
<dbReference type="RefSeq" id="WP_149096615.1">
    <property type="nucleotide sequence ID" value="NZ_BMMG01000010.1"/>
</dbReference>
<dbReference type="EMBL" id="VKKZ01000001">
    <property type="protein sequence ID" value="KAA6438115.1"/>
    <property type="molecule type" value="Genomic_DNA"/>
</dbReference>
<organism evidence="2 4">
    <name type="scientific">Rufibacter glacialis</name>
    <dbReference type="NCBI Taxonomy" id="1259555"/>
    <lineage>
        <taxon>Bacteria</taxon>
        <taxon>Pseudomonadati</taxon>
        <taxon>Bacteroidota</taxon>
        <taxon>Cytophagia</taxon>
        <taxon>Cytophagales</taxon>
        <taxon>Hymenobacteraceae</taxon>
        <taxon>Rufibacter</taxon>
    </lineage>
</organism>